<dbReference type="OrthoDB" id="1022638at2759"/>
<dbReference type="Pfam" id="PF07707">
    <property type="entry name" value="BACK"/>
    <property type="match status" value="1"/>
</dbReference>
<gene>
    <name evidence="3" type="ORF">Glove_33g152</name>
</gene>
<evidence type="ECO:0000259" key="1">
    <source>
        <dbReference type="PROSITE" id="PS50097"/>
    </source>
</evidence>
<dbReference type="Proteomes" id="UP000266861">
    <property type="component" value="Unassembled WGS sequence"/>
</dbReference>
<evidence type="ECO:0000259" key="2">
    <source>
        <dbReference type="PROSITE" id="PS51886"/>
    </source>
</evidence>
<evidence type="ECO:0000313" key="3">
    <source>
        <dbReference type="EMBL" id="RHZ87611.1"/>
    </source>
</evidence>
<dbReference type="InterPro" id="IPR011705">
    <property type="entry name" value="BACK"/>
</dbReference>
<dbReference type="PROSITE" id="PS50097">
    <property type="entry name" value="BTB"/>
    <property type="match status" value="1"/>
</dbReference>
<protein>
    <recommendedName>
        <fullName evidence="5">BTB domain-containing protein</fullName>
    </recommendedName>
</protein>
<evidence type="ECO:0008006" key="5">
    <source>
        <dbReference type="Google" id="ProtNLM"/>
    </source>
</evidence>
<dbReference type="SMART" id="SM00225">
    <property type="entry name" value="BTB"/>
    <property type="match status" value="1"/>
</dbReference>
<proteinExistence type="predicted"/>
<dbReference type="InterPro" id="IPR011333">
    <property type="entry name" value="SKP1/BTB/POZ_sf"/>
</dbReference>
<dbReference type="Gene3D" id="1.25.40.420">
    <property type="match status" value="1"/>
</dbReference>
<dbReference type="PANTHER" id="PTHR46306:SF1">
    <property type="entry name" value="BTB_POZ DOMAIN-CONTAINING PROTEIN 9"/>
    <property type="match status" value="1"/>
</dbReference>
<dbReference type="PANTHER" id="PTHR46306">
    <property type="entry name" value="BTB/POZ DOMAIN-CONTAINING PROTEIN 9"/>
    <property type="match status" value="1"/>
</dbReference>
<evidence type="ECO:0000313" key="4">
    <source>
        <dbReference type="Proteomes" id="UP000266861"/>
    </source>
</evidence>
<reference evidence="3 4" key="1">
    <citation type="submission" date="2018-08" db="EMBL/GenBank/DDBJ databases">
        <title>Genome and evolution of the arbuscular mycorrhizal fungus Diversispora epigaea (formerly Glomus versiforme) and its bacterial endosymbionts.</title>
        <authorList>
            <person name="Sun X."/>
            <person name="Fei Z."/>
            <person name="Harrison M."/>
        </authorList>
    </citation>
    <scope>NUCLEOTIDE SEQUENCE [LARGE SCALE GENOMIC DNA]</scope>
    <source>
        <strain evidence="3 4">IT104</strain>
    </source>
</reference>
<feature type="domain" description="BTB" evidence="1">
    <location>
        <begin position="23"/>
        <end position="93"/>
    </location>
</feature>
<keyword evidence="4" id="KW-1185">Reference proteome</keyword>
<organism evidence="3 4">
    <name type="scientific">Diversispora epigaea</name>
    <dbReference type="NCBI Taxonomy" id="1348612"/>
    <lineage>
        <taxon>Eukaryota</taxon>
        <taxon>Fungi</taxon>
        <taxon>Fungi incertae sedis</taxon>
        <taxon>Mucoromycota</taxon>
        <taxon>Glomeromycotina</taxon>
        <taxon>Glomeromycetes</taxon>
        <taxon>Diversisporales</taxon>
        <taxon>Diversisporaceae</taxon>
        <taxon>Diversispora</taxon>
    </lineage>
</organism>
<feature type="domain" description="TLDc" evidence="2">
    <location>
        <begin position="301"/>
        <end position="483"/>
    </location>
</feature>
<dbReference type="Pfam" id="PF00651">
    <property type="entry name" value="BTB"/>
    <property type="match status" value="1"/>
</dbReference>
<accession>A0A397JHW7</accession>
<dbReference type="GO" id="GO:0005737">
    <property type="term" value="C:cytoplasm"/>
    <property type="evidence" value="ECO:0007669"/>
    <property type="project" value="TreeGrafter"/>
</dbReference>
<dbReference type="EMBL" id="PQFF01000031">
    <property type="protein sequence ID" value="RHZ87611.1"/>
    <property type="molecule type" value="Genomic_DNA"/>
</dbReference>
<dbReference type="InterPro" id="IPR000210">
    <property type="entry name" value="BTB/POZ_dom"/>
</dbReference>
<comment type="caution">
    <text evidence="3">The sequence shown here is derived from an EMBL/GenBank/DDBJ whole genome shotgun (WGS) entry which is preliminary data.</text>
</comment>
<dbReference type="SUPFAM" id="SSF54695">
    <property type="entry name" value="POZ domain"/>
    <property type="match status" value="1"/>
</dbReference>
<name>A0A397JHW7_9GLOM</name>
<dbReference type="InterPro" id="IPR052407">
    <property type="entry name" value="BTB_POZ_domain_cont_9"/>
</dbReference>
<sequence length="486" mass="56775">MSLKFFDKLSQNFIELLNDKEDYNVIIEVENKEKSFTAHSSVLKYRSSYFQQELENIQPNENNIKIITKPSIYSNIFDVILKYIYGGIVNLEKVETKFIFDLMLIANEFKLTELSNKLETILIKDKASWLKTHFSFVYRTIFVKENFKNLENFCNDIVVKYPNLIFDSSDFTSLPESSLVSLLKRDDLQMKEIEIWDYVIKWGITQNPTLPTNLGDWTEENFITLKNNLQQCLPHIRYFHVTNIEIYDKIRPYKKILDKQLWEDIKQHQVAPERPIKSIILPARSVLVTELPPRTTEPFSTIISEDHAAEISNWIDRKTAAYSTTDIPYKFELILCGTRDGFAPQTFWNICHGHARTIVVAKVKGTGEIIGGYNPITWDNSNIEDQWMETNDSFIFSLKNGNIQNSIISRVKDTECAILNVCKYNQKYYGPYFGFGFCLHSDKSNFNLDSLSCCDNIYDCYEKRIKTSSDEFSIDNYEVFKVIRKS</sequence>
<dbReference type="PROSITE" id="PS51886">
    <property type="entry name" value="TLDC"/>
    <property type="match status" value="1"/>
</dbReference>
<dbReference type="AlphaFoldDB" id="A0A397JHW7"/>
<dbReference type="Pfam" id="PF07534">
    <property type="entry name" value="TLD"/>
    <property type="match status" value="1"/>
</dbReference>
<dbReference type="InterPro" id="IPR006571">
    <property type="entry name" value="TLDc_dom"/>
</dbReference>
<dbReference type="Gene3D" id="3.30.710.10">
    <property type="entry name" value="Potassium Channel Kv1.1, Chain A"/>
    <property type="match status" value="1"/>
</dbReference>